<feature type="region of interest" description="Disordered" evidence="1">
    <location>
        <begin position="1"/>
        <end position="33"/>
    </location>
</feature>
<gene>
    <name evidence="2" type="primary">ORF78634</name>
</gene>
<sequence length="60" mass="6776">VERQQNSNSGISSGSPMCQMRQEEDIDIDTSPNTESNVFSCSKLKSYTRISQKCCKFITH</sequence>
<organism evidence="2">
    <name type="scientific">Arion vulgaris</name>
    <dbReference type="NCBI Taxonomy" id="1028688"/>
    <lineage>
        <taxon>Eukaryota</taxon>
        <taxon>Metazoa</taxon>
        <taxon>Spiralia</taxon>
        <taxon>Lophotrochozoa</taxon>
        <taxon>Mollusca</taxon>
        <taxon>Gastropoda</taxon>
        <taxon>Heterobranchia</taxon>
        <taxon>Euthyneura</taxon>
        <taxon>Panpulmonata</taxon>
        <taxon>Eupulmonata</taxon>
        <taxon>Stylommatophora</taxon>
        <taxon>Helicina</taxon>
        <taxon>Arionoidea</taxon>
        <taxon>Arionidae</taxon>
        <taxon>Arion</taxon>
    </lineage>
</organism>
<dbReference type="AlphaFoldDB" id="A0A0B6ZUT2"/>
<evidence type="ECO:0000256" key="1">
    <source>
        <dbReference type="SAM" id="MobiDB-lite"/>
    </source>
</evidence>
<feature type="compositionally biased region" description="Low complexity" evidence="1">
    <location>
        <begin position="1"/>
        <end position="15"/>
    </location>
</feature>
<accession>A0A0B6ZUT2</accession>
<name>A0A0B6ZUT2_9EUPU</name>
<protein>
    <submittedName>
        <fullName evidence="2">Uncharacterized protein</fullName>
    </submittedName>
</protein>
<feature type="non-terminal residue" evidence="2">
    <location>
        <position position="1"/>
    </location>
</feature>
<reference evidence="2" key="1">
    <citation type="submission" date="2014-12" db="EMBL/GenBank/DDBJ databases">
        <title>Insight into the proteome of Arion vulgaris.</title>
        <authorList>
            <person name="Aradska J."/>
            <person name="Bulat T."/>
            <person name="Smidak R."/>
            <person name="Sarate P."/>
            <person name="Gangsoo J."/>
            <person name="Sialana F."/>
            <person name="Bilban M."/>
            <person name="Lubec G."/>
        </authorList>
    </citation>
    <scope>NUCLEOTIDE SEQUENCE</scope>
    <source>
        <tissue evidence="2">Skin</tissue>
    </source>
</reference>
<proteinExistence type="predicted"/>
<evidence type="ECO:0000313" key="2">
    <source>
        <dbReference type="EMBL" id="CEK71495.1"/>
    </source>
</evidence>
<dbReference type="EMBL" id="HACG01024630">
    <property type="protein sequence ID" value="CEK71495.1"/>
    <property type="molecule type" value="Transcribed_RNA"/>
</dbReference>